<proteinExistence type="predicted"/>
<dbReference type="Proteomes" id="UP000289805">
    <property type="component" value="Unassembled WGS sequence"/>
</dbReference>
<keyword evidence="4" id="KW-1185">Reference proteome</keyword>
<dbReference type="Gene3D" id="3.30.565.10">
    <property type="entry name" value="Histidine kinase-like ATPase, C-terminal domain"/>
    <property type="match status" value="1"/>
</dbReference>
<dbReference type="RefSeq" id="WP_030151237.1">
    <property type="nucleotide sequence ID" value="NZ_JOFV01000006.1"/>
</dbReference>
<organism evidence="2 3">
    <name type="scientific">Oerskovia turbata</name>
    <dbReference type="NCBI Taxonomy" id="1713"/>
    <lineage>
        <taxon>Bacteria</taxon>
        <taxon>Bacillati</taxon>
        <taxon>Actinomycetota</taxon>
        <taxon>Actinomycetes</taxon>
        <taxon>Micrococcales</taxon>
        <taxon>Cellulomonadaceae</taxon>
        <taxon>Oerskovia</taxon>
    </lineage>
</organism>
<evidence type="ECO:0000313" key="2">
    <source>
        <dbReference type="EMBL" id="RXR33409.1"/>
    </source>
</evidence>
<comment type="caution">
    <text evidence="2">The sequence shown here is derived from an EMBL/GenBank/DDBJ whole genome shotgun (WGS) entry which is preliminary data.</text>
</comment>
<sequence>MSKQVVEQVVEQVEVRPGVGMLALFPSMNYKAWYAIGEFVDNSLQSWRTNQEHLARVGGGVARLNIDIEIDRSGGRISVADNAAGIYAEDIGRAFTPAAPPADSSGLSQFGIGMKSAASWYAKHFVVTTTALGEGVRRVVAFDIPGIVEANSDHIAVVTTLARTEEHGTTLVLTDLNHPAPSGRTLGKIRDYLSSIYRRFIADERVEIVVAGRRLTYSPPALLVAPRWSTPEAAPNTWRKDISITLDSGRTITGWAGLFAKGDTAAAGFALLYRDKVVQGAGGAARDDDGYKPARVFGRGNSFESQRLVGELDVSQVDVTHTKDSLVWHDDEEEEFLEKLGQAIDAEPLPILKMARNHRTTERGRGIQTTVRGIVEQVVQAAVQPIPEAAGPSDQAEAIGAGPASPPVTESVILSDTEREVLGEHLTVSVIDSAADKNHWIRVLQEENGWTVTVNRAHTFTQSFAYLPGMDLEPVLRLAVAIALAQIKAERGGAREPRYMIAELNRILTGPLAKKATS</sequence>
<evidence type="ECO:0000313" key="4">
    <source>
        <dbReference type="Proteomes" id="UP000290517"/>
    </source>
</evidence>
<dbReference type="EMBL" id="SDJQ01000014">
    <property type="protein sequence ID" value="RXR33409.1"/>
    <property type="molecule type" value="Genomic_DNA"/>
</dbReference>
<dbReference type="GO" id="GO:0005524">
    <property type="term" value="F:ATP binding"/>
    <property type="evidence" value="ECO:0007669"/>
    <property type="project" value="UniProtKB-KW"/>
</dbReference>
<dbReference type="STRING" id="1713.GCA_000718325_01715"/>
<evidence type="ECO:0000313" key="1">
    <source>
        <dbReference type="EMBL" id="RXR25843.1"/>
    </source>
</evidence>
<dbReference type="Pfam" id="PF13589">
    <property type="entry name" value="HATPase_c_3"/>
    <property type="match status" value="1"/>
</dbReference>
<reference evidence="3 4" key="1">
    <citation type="submission" date="2019-01" db="EMBL/GenBank/DDBJ databases">
        <title>Oerskovia turbata Genome sequencing and assembly.</title>
        <authorList>
            <person name="Dou T."/>
        </authorList>
    </citation>
    <scope>NUCLEOTIDE SEQUENCE [LARGE SCALE GENOMIC DNA]</scope>
    <source>
        <strain evidence="2 3">JCM12123</strain>
        <strain evidence="1 4">JCM3160</strain>
    </source>
</reference>
<dbReference type="EMBL" id="SDJR01000005">
    <property type="protein sequence ID" value="RXR25843.1"/>
    <property type="molecule type" value="Genomic_DNA"/>
</dbReference>
<gene>
    <name evidence="1" type="ORF">EQW73_10135</name>
    <name evidence="2" type="ORF">EQW78_11595</name>
</gene>
<dbReference type="SUPFAM" id="SSF55874">
    <property type="entry name" value="ATPase domain of HSP90 chaperone/DNA topoisomerase II/histidine kinase"/>
    <property type="match status" value="1"/>
</dbReference>
<dbReference type="AlphaFoldDB" id="A0A4Q1KVE5"/>
<keyword evidence="2" id="KW-0067">ATP-binding</keyword>
<accession>A0A4Q1KVE5</accession>
<dbReference type="Proteomes" id="UP000290517">
    <property type="component" value="Unassembled WGS sequence"/>
</dbReference>
<keyword evidence="2" id="KW-0547">Nucleotide-binding</keyword>
<name>A0A4Q1KVE5_9CELL</name>
<dbReference type="InterPro" id="IPR036890">
    <property type="entry name" value="HATPase_C_sf"/>
</dbReference>
<evidence type="ECO:0000313" key="3">
    <source>
        <dbReference type="Proteomes" id="UP000289805"/>
    </source>
</evidence>
<dbReference type="OrthoDB" id="7784447at2"/>
<protein>
    <submittedName>
        <fullName evidence="2">ATP-binding protein</fullName>
    </submittedName>
</protein>